<dbReference type="EMBL" id="JASCQP010000028">
    <property type="protein sequence ID" value="MDI5892119.1"/>
    <property type="molecule type" value="Genomic_DNA"/>
</dbReference>
<evidence type="ECO:0008006" key="3">
    <source>
        <dbReference type="Google" id="ProtNLM"/>
    </source>
</evidence>
<keyword evidence="2" id="KW-1185">Reference proteome</keyword>
<evidence type="ECO:0000313" key="2">
    <source>
        <dbReference type="Proteomes" id="UP001225957"/>
    </source>
</evidence>
<evidence type="ECO:0000313" key="1">
    <source>
        <dbReference type="EMBL" id="MDI5892119.1"/>
    </source>
</evidence>
<reference evidence="1 2" key="1">
    <citation type="submission" date="2023-04" db="EMBL/GenBank/DDBJ databases">
        <title>Halomonas strains isolated from rhizosphere soil.</title>
        <authorList>
            <person name="Xu L."/>
            <person name="Sun J.-Q."/>
        </authorList>
    </citation>
    <scope>NUCLEOTIDE SEQUENCE [LARGE SCALE GENOMIC DNA]</scope>
    <source>
        <strain evidence="1 2">LR5S20</strain>
    </source>
</reference>
<name>A0ABT6V1L3_9GAMM</name>
<proteinExistence type="predicted"/>
<gene>
    <name evidence="1" type="ORF">QLQ83_13550</name>
</gene>
<protein>
    <recommendedName>
        <fullName evidence="3">Phasin domain-containing protein</fullName>
    </recommendedName>
</protein>
<comment type="caution">
    <text evidence="1">The sequence shown here is derived from an EMBL/GenBank/DDBJ whole genome shotgun (WGS) entry which is preliminary data.</text>
</comment>
<organism evidence="1 2">
    <name type="scientific">Halomonas rhizosphaerae</name>
    <dbReference type="NCBI Taxonomy" id="3043296"/>
    <lineage>
        <taxon>Bacteria</taxon>
        <taxon>Pseudomonadati</taxon>
        <taxon>Pseudomonadota</taxon>
        <taxon>Gammaproteobacteria</taxon>
        <taxon>Oceanospirillales</taxon>
        <taxon>Halomonadaceae</taxon>
        <taxon>Halomonas</taxon>
    </lineage>
</organism>
<accession>A0ABT6V1L3</accession>
<sequence length="118" mass="13659">MTKPKDTKANPALAAAQPMMEWWQKQFTQGTTPMARMQLAWMESMADAMQFEAQFLQALAESGQKIAQSFEGEAPQTPAEMQERYQQLITEVTEAQMERMQKAAELSHDFRKRLWEEI</sequence>
<dbReference type="RefSeq" id="WP_282736044.1">
    <property type="nucleotide sequence ID" value="NZ_JASCQP010000028.1"/>
</dbReference>
<dbReference type="Proteomes" id="UP001225957">
    <property type="component" value="Unassembled WGS sequence"/>
</dbReference>